<dbReference type="EMBL" id="DF238724">
    <property type="protein sequence ID" value="GAQ93661.1"/>
    <property type="molecule type" value="Genomic_DNA"/>
</dbReference>
<evidence type="ECO:0000313" key="2">
    <source>
        <dbReference type="EMBL" id="GAQ93661.1"/>
    </source>
</evidence>
<gene>
    <name evidence="2" type="ORF">KFL_017750010</name>
</gene>
<dbReference type="Proteomes" id="UP000054558">
    <property type="component" value="Unassembled WGS sequence"/>
</dbReference>
<proteinExistence type="predicted"/>
<evidence type="ECO:0000256" key="1">
    <source>
        <dbReference type="SAM" id="MobiDB-lite"/>
    </source>
</evidence>
<keyword evidence="3" id="KW-1185">Reference proteome</keyword>
<protein>
    <submittedName>
        <fullName evidence="2">Uncharacterized protein</fullName>
    </submittedName>
</protein>
<feature type="region of interest" description="Disordered" evidence="1">
    <location>
        <begin position="38"/>
        <end position="83"/>
    </location>
</feature>
<organism evidence="2 3">
    <name type="scientific">Klebsormidium nitens</name>
    <name type="common">Green alga</name>
    <name type="synonym">Ulothrix nitens</name>
    <dbReference type="NCBI Taxonomy" id="105231"/>
    <lineage>
        <taxon>Eukaryota</taxon>
        <taxon>Viridiplantae</taxon>
        <taxon>Streptophyta</taxon>
        <taxon>Klebsormidiophyceae</taxon>
        <taxon>Klebsormidiales</taxon>
        <taxon>Klebsormidiaceae</taxon>
        <taxon>Klebsormidium</taxon>
    </lineage>
</organism>
<feature type="compositionally biased region" description="Polar residues" evidence="1">
    <location>
        <begin position="53"/>
        <end position="63"/>
    </location>
</feature>
<name>A0A1Y1IW69_KLENI</name>
<sequence>MDRELHPGDPSAFPADPGHFTGDLPRFYATFGAPVGGSTVAPTKVSAPPPAPNLTNKDSTTSPPAFRPAKFGRPFRGTPKDEGHRARRFIAKIEMIRRTTPGVANAQLRYGTIDSSRSYFELRNMKVGESESLLNFGQRLRDRIFDANVVDENVKITIFINSLAEPLKSQLNTRLPATFDQAVDEADFLSRRIQTTTIPIPTMSTSTSTITRRSTPLAQPS</sequence>
<feature type="region of interest" description="Disordered" evidence="1">
    <location>
        <begin position="201"/>
        <end position="221"/>
    </location>
</feature>
<evidence type="ECO:0000313" key="3">
    <source>
        <dbReference type="Proteomes" id="UP000054558"/>
    </source>
</evidence>
<reference evidence="2 3" key="1">
    <citation type="journal article" date="2014" name="Nat. Commun.">
        <title>Klebsormidium flaccidum genome reveals primary factors for plant terrestrial adaptation.</title>
        <authorList>
            <person name="Hori K."/>
            <person name="Maruyama F."/>
            <person name="Fujisawa T."/>
            <person name="Togashi T."/>
            <person name="Yamamoto N."/>
            <person name="Seo M."/>
            <person name="Sato S."/>
            <person name="Yamada T."/>
            <person name="Mori H."/>
            <person name="Tajima N."/>
            <person name="Moriyama T."/>
            <person name="Ikeuchi M."/>
            <person name="Watanabe M."/>
            <person name="Wada H."/>
            <person name="Kobayashi K."/>
            <person name="Saito M."/>
            <person name="Masuda T."/>
            <person name="Sasaki-Sekimoto Y."/>
            <person name="Mashiguchi K."/>
            <person name="Awai K."/>
            <person name="Shimojima M."/>
            <person name="Masuda S."/>
            <person name="Iwai M."/>
            <person name="Nobusawa T."/>
            <person name="Narise T."/>
            <person name="Kondo S."/>
            <person name="Saito H."/>
            <person name="Sato R."/>
            <person name="Murakawa M."/>
            <person name="Ihara Y."/>
            <person name="Oshima-Yamada Y."/>
            <person name="Ohtaka K."/>
            <person name="Satoh M."/>
            <person name="Sonobe K."/>
            <person name="Ishii M."/>
            <person name="Ohtani R."/>
            <person name="Kanamori-Sato M."/>
            <person name="Honoki R."/>
            <person name="Miyazaki D."/>
            <person name="Mochizuki H."/>
            <person name="Umetsu J."/>
            <person name="Higashi K."/>
            <person name="Shibata D."/>
            <person name="Kamiya Y."/>
            <person name="Sato N."/>
            <person name="Nakamura Y."/>
            <person name="Tabata S."/>
            <person name="Ida S."/>
            <person name="Kurokawa K."/>
            <person name="Ohta H."/>
        </authorList>
    </citation>
    <scope>NUCLEOTIDE SEQUENCE [LARGE SCALE GENOMIC DNA]</scope>
    <source>
        <strain evidence="2 3">NIES-2285</strain>
    </source>
</reference>
<dbReference type="AlphaFoldDB" id="A0A1Y1IW69"/>
<accession>A0A1Y1IW69</accession>